<evidence type="ECO:0000256" key="2">
    <source>
        <dbReference type="ARBA" id="ARBA00023242"/>
    </source>
</evidence>
<evidence type="ECO:0000256" key="1">
    <source>
        <dbReference type="ARBA" id="ARBA00004123"/>
    </source>
</evidence>
<dbReference type="Pfam" id="PF11951">
    <property type="entry name" value="Fungal_trans_2"/>
    <property type="match status" value="1"/>
</dbReference>
<comment type="subcellular location">
    <subcellularLocation>
        <location evidence="1">Nucleus</location>
    </subcellularLocation>
</comment>
<accession>A0AAD6GZM9</accession>
<dbReference type="GeneID" id="81589808"/>
<evidence type="ECO:0000256" key="3">
    <source>
        <dbReference type="SAM" id="MobiDB-lite"/>
    </source>
</evidence>
<organism evidence="4 5">
    <name type="scientific">Penicillium hordei</name>
    <dbReference type="NCBI Taxonomy" id="40994"/>
    <lineage>
        <taxon>Eukaryota</taxon>
        <taxon>Fungi</taxon>
        <taxon>Dikarya</taxon>
        <taxon>Ascomycota</taxon>
        <taxon>Pezizomycotina</taxon>
        <taxon>Eurotiomycetes</taxon>
        <taxon>Eurotiomycetidae</taxon>
        <taxon>Eurotiales</taxon>
        <taxon>Aspergillaceae</taxon>
        <taxon>Penicillium</taxon>
    </lineage>
</organism>
<name>A0AAD6GZM9_9EURO</name>
<evidence type="ECO:0000313" key="4">
    <source>
        <dbReference type="EMBL" id="KAJ5598427.1"/>
    </source>
</evidence>
<feature type="compositionally biased region" description="Polar residues" evidence="3">
    <location>
        <begin position="88"/>
        <end position="114"/>
    </location>
</feature>
<dbReference type="AlphaFoldDB" id="A0AAD6GZM9"/>
<dbReference type="InterPro" id="IPR021858">
    <property type="entry name" value="Fun_TF"/>
</dbReference>
<reference evidence="4" key="1">
    <citation type="journal article" date="2023" name="IMA Fungus">
        <title>Comparative genomic study of the Penicillium genus elucidates a diverse pangenome and 15 lateral gene transfer events.</title>
        <authorList>
            <person name="Petersen C."/>
            <person name="Sorensen T."/>
            <person name="Nielsen M.R."/>
            <person name="Sondergaard T.E."/>
            <person name="Sorensen J.L."/>
            <person name="Fitzpatrick D.A."/>
            <person name="Frisvad J.C."/>
            <person name="Nielsen K.L."/>
        </authorList>
    </citation>
    <scope>NUCLEOTIDE SEQUENCE</scope>
    <source>
        <strain evidence="4">IBT 12815</strain>
    </source>
</reference>
<sequence length="542" mass="60502">MGFINSGRSSGDGYSLIKAASKAYAEQEEQKQKQRESLQPASQRLRHASQQQFYLDNKRRMGYKDSSQKSDPHIHSSYPLHGSRSNHDSNVNQSKPQAQSKSTHQPSMCRTTTKTMDDPPPYDPSPQAQTQSTHQPSMCRTTTRTMDDPPPYDQSHPYEMQVDGKPILNLSPFLSSKESQFFMHIFNTETAPRLFPAAPLFLQRIIASSLETPHLLYALLASACSHHSRLVQDTGPKSKVSCLRFTNLSISSLRSALRETNATLTAETVTTAMALCTNDVCNGNMQTWRTHLGGVMRLLGAFLDTQGTPRIADPYIQCLVKWFTTMDVLAGLSGLSTSGVMSSDTGLLDRSFDLLTPHVDDICGYSLQLAPLLARLSQLVQRQCNTGPAMQQGVLEESRKLEIEIFSLVECSVSGGDSLELQSTHLAFVHSALLHLHRRVQSLPRNHESVKEDIRKVIAAIEDIPPFSSANILILWPIFSVGCETDDTKEREFIYNRMGDMQSLGMGNFTRARELLSTFWASETTLSWDMYFANLGLELVLF</sequence>
<dbReference type="GO" id="GO:0000976">
    <property type="term" value="F:transcription cis-regulatory region binding"/>
    <property type="evidence" value="ECO:0007669"/>
    <property type="project" value="TreeGrafter"/>
</dbReference>
<comment type="caution">
    <text evidence="4">The sequence shown here is derived from an EMBL/GenBank/DDBJ whole genome shotgun (WGS) entry which is preliminary data.</text>
</comment>
<feature type="compositionally biased region" description="Polar residues" evidence="3">
    <location>
        <begin position="37"/>
        <end position="54"/>
    </location>
</feature>
<keyword evidence="2" id="KW-0539">Nucleus</keyword>
<proteinExistence type="predicted"/>
<keyword evidence="5" id="KW-1185">Reference proteome</keyword>
<dbReference type="GO" id="GO:0005634">
    <property type="term" value="C:nucleus"/>
    <property type="evidence" value="ECO:0007669"/>
    <property type="project" value="UniProtKB-SubCell"/>
</dbReference>
<protein>
    <submittedName>
        <fullName evidence="4">Uncharacterized protein</fullName>
    </submittedName>
</protein>
<dbReference type="RefSeq" id="XP_056751642.1">
    <property type="nucleotide sequence ID" value="XM_056899566.1"/>
</dbReference>
<dbReference type="GO" id="GO:0003700">
    <property type="term" value="F:DNA-binding transcription factor activity"/>
    <property type="evidence" value="ECO:0007669"/>
    <property type="project" value="TreeGrafter"/>
</dbReference>
<dbReference type="EMBL" id="JAQJAE010000004">
    <property type="protein sequence ID" value="KAJ5598427.1"/>
    <property type="molecule type" value="Genomic_DNA"/>
</dbReference>
<evidence type="ECO:0000313" key="5">
    <source>
        <dbReference type="Proteomes" id="UP001213799"/>
    </source>
</evidence>
<feature type="compositionally biased region" description="Polar residues" evidence="3">
    <location>
        <begin position="126"/>
        <end position="139"/>
    </location>
</feature>
<feature type="compositionally biased region" description="Basic and acidic residues" evidence="3">
    <location>
        <begin position="56"/>
        <end position="74"/>
    </location>
</feature>
<feature type="region of interest" description="Disordered" evidence="3">
    <location>
        <begin position="26"/>
        <end position="149"/>
    </location>
</feature>
<dbReference type="GO" id="GO:0045944">
    <property type="term" value="P:positive regulation of transcription by RNA polymerase II"/>
    <property type="evidence" value="ECO:0007669"/>
    <property type="project" value="TreeGrafter"/>
</dbReference>
<gene>
    <name evidence="4" type="ORF">N7537_008511</name>
</gene>
<reference evidence="4" key="2">
    <citation type="submission" date="2023-01" db="EMBL/GenBank/DDBJ databases">
        <authorList>
            <person name="Petersen C."/>
        </authorList>
    </citation>
    <scope>NUCLEOTIDE SEQUENCE</scope>
    <source>
        <strain evidence="4">IBT 12815</strain>
    </source>
</reference>
<dbReference type="PANTHER" id="PTHR37534:SF43">
    <property type="entry name" value="FINGER DOMAIN PROTEIN, PUTATIVE (AFU_ORTHOLOGUE AFUA_1G01850)-RELATED"/>
    <property type="match status" value="1"/>
</dbReference>
<dbReference type="PANTHER" id="PTHR37534">
    <property type="entry name" value="TRANSCRIPTIONAL ACTIVATOR PROTEIN UGA3"/>
    <property type="match status" value="1"/>
</dbReference>
<dbReference type="Proteomes" id="UP001213799">
    <property type="component" value="Unassembled WGS sequence"/>
</dbReference>